<accession>A0ABW2Z707</accession>
<dbReference type="Pfam" id="PF13905">
    <property type="entry name" value="Thioredoxin_8"/>
    <property type="match status" value="1"/>
</dbReference>
<dbReference type="Gene3D" id="3.40.30.10">
    <property type="entry name" value="Glutaredoxin"/>
    <property type="match status" value="1"/>
</dbReference>
<dbReference type="SUPFAM" id="SSF52833">
    <property type="entry name" value="Thioredoxin-like"/>
    <property type="match status" value="1"/>
</dbReference>
<protein>
    <submittedName>
        <fullName evidence="2">TlpA family protein disulfide reductase</fullName>
    </submittedName>
</protein>
<dbReference type="InterPro" id="IPR013766">
    <property type="entry name" value="Thioredoxin_domain"/>
</dbReference>
<dbReference type="RefSeq" id="WP_386781827.1">
    <property type="nucleotide sequence ID" value="NZ_JBHTIC010000006.1"/>
</dbReference>
<dbReference type="PROSITE" id="PS51352">
    <property type="entry name" value="THIOREDOXIN_2"/>
    <property type="match status" value="1"/>
</dbReference>
<proteinExistence type="predicted"/>
<dbReference type="EMBL" id="JBHTIC010000006">
    <property type="protein sequence ID" value="MFD0761673.1"/>
    <property type="molecule type" value="Genomic_DNA"/>
</dbReference>
<gene>
    <name evidence="2" type="ORF">ACFQZW_06225</name>
</gene>
<evidence type="ECO:0000313" key="3">
    <source>
        <dbReference type="Proteomes" id="UP001597032"/>
    </source>
</evidence>
<comment type="caution">
    <text evidence="2">The sequence shown here is derived from an EMBL/GenBank/DDBJ whole genome shotgun (WGS) entry which is preliminary data.</text>
</comment>
<reference evidence="3" key="1">
    <citation type="journal article" date="2019" name="Int. J. Syst. Evol. Microbiol.">
        <title>The Global Catalogue of Microorganisms (GCM) 10K type strain sequencing project: providing services to taxonomists for standard genome sequencing and annotation.</title>
        <authorList>
            <consortium name="The Broad Institute Genomics Platform"/>
            <consortium name="The Broad Institute Genome Sequencing Center for Infectious Disease"/>
            <person name="Wu L."/>
            <person name="Ma J."/>
        </authorList>
    </citation>
    <scope>NUCLEOTIDE SEQUENCE [LARGE SCALE GENOMIC DNA]</scope>
    <source>
        <strain evidence="3">CCUG 60022</strain>
    </source>
</reference>
<evidence type="ECO:0000313" key="2">
    <source>
        <dbReference type="EMBL" id="MFD0761673.1"/>
    </source>
</evidence>
<dbReference type="Proteomes" id="UP001597032">
    <property type="component" value="Unassembled WGS sequence"/>
</dbReference>
<organism evidence="2 3">
    <name type="scientific">Lutibacter aestuarii</name>
    <dbReference type="NCBI Taxonomy" id="861111"/>
    <lineage>
        <taxon>Bacteria</taxon>
        <taxon>Pseudomonadati</taxon>
        <taxon>Bacteroidota</taxon>
        <taxon>Flavobacteriia</taxon>
        <taxon>Flavobacteriales</taxon>
        <taxon>Flavobacteriaceae</taxon>
        <taxon>Lutibacter</taxon>
    </lineage>
</organism>
<keyword evidence="3" id="KW-1185">Reference proteome</keyword>
<feature type="domain" description="Thioredoxin" evidence="1">
    <location>
        <begin position="316"/>
        <end position="448"/>
    </location>
</feature>
<dbReference type="InterPro" id="IPR012336">
    <property type="entry name" value="Thioredoxin-like_fold"/>
</dbReference>
<evidence type="ECO:0000259" key="1">
    <source>
        <dbReference type="PROSITE" id="PS51352"/>
    </source>
</evidence>
<dbReference type="InterPro" id="IPR036249">
    <property type="entry name" value="Thioredoxin-like_sf"/>
</dbReference>
<name>A0ABW2Z707_9FLAO</name>
<sequence>MLKQLLPLFLLISFTVSGQHFVKGEVEPISKENNWIILYQLKGAKQLYVKNATITNGEFKIDFPENSSSGMYRLMYDMQHRGFVDFIYNNENIELEFNRETPSTTLNFLVSEENKIYNEYTIKTSEIRQQLDSVQLLFFRLTDINEQLKSQKIYTSLLLQKNNLQTNFEQLSKGKLVNSFIYASNKYYAKSLINNPQAYLNSEKKHYFDFINFEDDNLKSSSFFSEKIIDYVFYLNSSEDVEVQNVLYKNAVNEVMQKVGNHQLLKSELLTTLLYTFAQVENVGLIDFILESYYKKLPKELIDLNVIKDIQLKVKLAIGKYAPEITWNENGITKNLSELNNADQYMVVFWSTSCSHCLNEIPKLYEYTKDKPKIHVIAIALEMNDVEFKKQTQNLTKWTNILGLKKWENPIAREYEINATPTYFILDATKKIISKPYYFENVKEFFEH</sequence>